<reference evidence="4 5" key="1">
    <citation type="submission" date="2017-05" db="EMBL/GenBank/DDBJ databases">
        <title>Full genome sequence of Pseudorhodoplanes sinuspersici.</title>
        <authorList>
            <person name="Dastgheib S.M.M."/>
            <person name="Shavandi M."/>
            <person name="Tirandaz H."/>
        </authorList>
    </citation>
    <scope>NUCLEOTIDE SEQUENCE [LARGE SCALE GENOMIC DNA]</scope>
    <source>
        <strain evidence="4 5">RIPI110</strain>
    </source>
</reference>
<organism evidence="4 5">
    <name type="scientific">Pseudorhodoplanes sinuspersici</name>
    <dbReference type="NCBI Taxonomy" id="1235591"/>
    <lineage>
        <taxon>Bacteria</taxon>
        <taxon>Pseudomonadati</taxon>
        <taxon>Pseudomonadota</taxon>
        <taxon>Alphaproteobacteria</taxon>
        <taxon>Hyphomicrobiales</taxon>
        <taxon>Pseudorhodoplanes</taxon>
    </lineage>
</organism>
<dbReference type="PROSITE" id="PS50949">
    <property type="entry name" value="HTH_GNTR"/>
    <property type="match status" value="1"/>
</dbReference>
<evidence type="ECO:0000256" key="1">
    <source>
        <dbReference type="ARBA" id="ARBA00023015"/>
    </source>
</evidence>
<gene>
    <name evidence="4" type="ORF">CAK95_24840</name>
</gene>
<dbReference type="STRING" id="1235591.CAK95_24840"/>
<dbReference type="PANTHER" id="PTHR43537">
    <property type="entry name" value="TRANSCRIPTIONAL REGULATOR, GNTR FAMILY"/>
    <property type="match status" value="1"/>
</dbReference>
<proteinExistence type="predicted"/>
<dbReference type="SMART" id="SM00345">
    <property type="entry name" value="HTH_GNTR"/>
    <property type="match status" value="1"/>
</dbReference>
<dbReference type="SUPFAM" id="SSF46785">
    <property type="entry name" value="Winged helix' DNA-binding domain"/>
    <property type="match status" value="1"/>
</dbReference>
<dbReference type="InterPro" id="IPR036388">
    <property type="entry name" value="WH-like_DNA-bd_sf"/>
</dbReference>
<accession>A0A1W6ZXC7</accession>
<dbReference type="Gene3D" id="1.10.10.10">
    <property type="entry name" value="Winged helix-like DNA-binding domain superfamily/Winged helix DNA-binding domain"/>
    <property type="match status" value="1"/>
</dbReference>
<evidence type="ECO:0000256" key="2">
    <source>
        <dbReference type="ARBA" id="ARBA00023125"/>
    </source>
</evidence>
<dbReference type="Pfam" id="PF00392">
    <property type="entry name" value="GntR"/>
    <property type="match status" value="1"/>
</dbReference>
<keyword evidence="1" id="KW-0805">Transcription regulation</keyword>
<name>A0A1W6ZXC7_9HYPH</name>
<dbReference type="SMART" id="SM00895">
    <property type="entry name" value="FCD"/>
    <property type="match status" value="1"/>
</dbReference>
<keyword evidence="2" id="KW-0238">DNA-binding</keyword>
<evidence type="ECO:0000313" key="4">
    <source>
        <dbReference type="EMBL" id="ARQ01966.1"/>
    </source>
</evidence>
<protein>
    <submittedName>
        <fullName evidence="4">Uncharacterized protein</fullName>
    </submittedName>
</protein>
<evidence type="ECO:0000256" key="3">
    <source>
        <dbReference type="ARBA" id="ARBA00023163"/>
    </source>
</evidence>
<dbReference type="InterPro" id="IPR008920">
    <property type="entry name" value="TF_FadR/GntR_C"/>
</dbReference>
<keyword evidence="5" id="KW-1185">Reference proteome</keyword>
<dbReference type="EMBL" id="CP021112">
    <property type="protein sequence ID" value="ARQ01966.1"/>
    <property type="molecule type" value="Genomic_DNA"/>
</dbReference>
<dbReference type="SUPFAM" id="SSF48008">
    <property type="entry name" value="GntR ligand-binding domain-like"/>
    <property type="match status" value="1"/>
</dbReference>
<dbReference type="Gene3D" id="1.20.120.530">
    <property type="entry name" value="GntR ligand-binding domain-like"/>
    <property type="match status" value="1"/>
</dbReference>
<evidence type="ECO:0000313" key="5">
    <source>
        <dbReference type="Proteomes" id="UP000194137"/>
    </source>
</evidence>
<dbReference type="GO" id="GO:0003700">
    <property type="term" value="F:DNA-binding transcription factor activity"/>
    <property type="evidence" value="ECO:0007669"/>
    <property type="project" value="InterPro"/>
</dbReference>
<keyword evidence="3" id="KW-0804">Transcription</keyword>
<dbReference type="InterPro" id="IPR000524">
    <property type="entry name" value="Tscrpt_reg_HTH_GntR"/>
</dbReference>
<dbReference type="Pfam" id="PF07729">
    <property type="entry name" value="FCD"/>
    <property type="match status" value="1"/>
</dbReference>
<dbReference type="OrthoDB" id="8680240at2"/>
<dbReference type="InterPro" id="IPR011711">
    <property type="entry name" value="GntR_C"/>
</dbReference>
<dbReference type="GO" id="GO:0003677">
    <property type="term" value="F:DNA binding"/>
    <property type="evidence" value="ECO:0007669"/>
    <property type="project" value="UniProtKB-KW"/>
</dbReference>
<dbReference type="KEGG" id="psin:CAK95_24840"/>
<dbReference type="Proteomes" id="UP000194137">
    <property type="component" value="Chromosome"/>
</dbReference>
<dbReference type="PANTHER" id="PTHR43537:SF20">
    <property type="entry name" value="HTH-TYPE TRANSCRIPTIONAL REPRESSOR GLAR"/>
    <property type="match status" value="1"/>
</dbReference>
<dbReference type="AlphaFoldDB" id="A0A1W6ZXC7"/>
<sequence length="244" mass="28013">MNDPLAPFDLEPRSEAERAYQVLRRELLSGEWLPLERLRPSVLQQRFELGLTPIREALMRLAADGLVQGEAQRGYRACGVSASEWKDLMSTRRELEQSCLTQAMQLGDATWEARIVATMHLLARTPLPKSASDRKSAELWEVRHRNFHFALVSACGSDWRLRFWSTLTDHSERYRKLRLLRRKETAAHVRNAVGDHQTIMEAVLARDVPRATQLMDDHLATTERAISELLRHADDGNGKHKQQT</sequence>
<dbReference type="InterPro" id="IPR036390">
    <property type="entry name" value="WH_DNA-bd_sf"/>
</dbReference>
<dbReference type="RefSeq" id="WP_086090359.1">
    <property type="nucleotide sequence ID" value="NZ_CP021112.1"/>
</dbReference>